<feature type="domain" description="Fido" evidence="3">
    <location>
        <begin position="141"/>
        <end position="302"/>
    </location>
</feature>
<reference evidence="4 5" key="1">
    <citation type="submission" date="2019-03" db="EMBL/GenBank/DDBJ databases">
        <title>Genomic Encyclopedia of Type Strains, Phase IV (KMG-IV): sequencing the most valuable type-strain genomes for metagenomic binning, comparative biology and taxonomic classification.</title>
        <authorList>
            <person name="Goeker M."/>
        </authorList>
    </citation>
    <scope>NUCLEOTIDE SEQUENCE [LARGE SCALE GENOMIC DNA]</scope>
    <source>
        <strain evidence="4 5">DSM 11901</strain>
    </source>
</reference>
<dbReference type="PANTHER" id="PTHR13504:SF38">
    <property type="entry name" value="FIDO DOMAIN-CONTAINING PROTEIN"/>
    <property type="match status" value="1"/>
</dbReference>
<feature type="binding site" evidence="2">
    <location>
        <begin position="182"/>
        <end position="185"/>
    </location>
    <ligand>
        <name>ATP</name>
        <dbReference type="ChEBI" id="CHEBI:30616"/>
    </ligand>
</feature>
<feature type="binding site" evidence="2">
    <location>
        <begin position="232"/>
        <end position="239"/>
    </location>
    <ligand>
        <name>ATP</name>
        <dbReference type="ChEBI" id="CHEBI:30616"/>
    </ligand>
</feature>
<organism evidence="4 5">
    <name type="scientific">Aquabacterium commune</name>
    <dbReference type="NCBI Taxonomy" id="70586"/>
    <lineage>
        <taxon>Bacteria</taxon>
        <taxon>Pseudomonadati</taxon>
        <taxon>Pseudomonadota</taxon>
        <taxon>Betaproteobacteria</taxon>
        <taxon>Burkholderiales</taxon>
        <taxon>Aquabacterium</taxon>
    </lineage>
</organism>
<dbReference type="InterPro" id="IPR003812">
    <property type="entry name" value="Fido"/>
</dbReference>
<evidence type="ECO:0000313" key="4">
    <source>
        <dbReference type="EMBL" id="TDP86082.1"/>
    </source>
</evidence>
<name>A0A4R6RIA4_9BURK</name>
<dbReference type="RefSeq" id="WP_133607211.1">
    <property type="nucleotide sequence ID" value="NZ_SNXW01000002.1"/>
</dbReference>
<sequence>MSVQATPIAFYDQPHQFLPLMPAGHPLDELGRMARPVVEASLRLQAATNEQTRSQLRELTRAMNSYYSNRIEGQSTHPVHIAQALRKDFSDKPDVAKRQRLALAHIEAEAELEALLAHAAAHPSVRQQHPDAGDAAHAVAFHSEMLVKAHDLLYSRLSQDDRVSEAGLVIVPGQLRQQDVAVQRHQPPIAYAVPRFLRAADDAYAKPWALERFLVAAACQHHRMLWVHPFIDGNGRACRLQLHGAMHHLTRGLWSVNRGLARRQDEYYVRLSEADMPRHGDLDGRGNLSERMLVEWCRFFIGVCKDQVDFMTQVLDLARIKEHIAALIVFRAQTGKELRPNASDYRKELILPLQHVMIAGPVSRGDFVQMTGLGERTGRKALKAMLDDGLLQSDSPKGQVRIGFPLDALSMLFPRLYPEAGAVVLD</sequence>
<dbReference type="OrthoDB" id="9813719at2"/>
<keyword evidence="2" id="KW-0547">Nucleotide-binding</keyword>
<keyword evidence="2" id="KW-0067">ATP-binding</keyword>
<dbReference type="InterPro" id="IPR040198">
    <property type="entry name" value="Fido_containing"/>
</dbReference>
<feature type="active site" evidence="1">
    <location>
        <position position="228"/>
    </location>
</feature>
<protein>
    <submittedName>
        <fullName evidence="4">Fic family protein</fullName>
    </submittedName>
</protein>
<dbReference type="AlphaFoldDB" id="A0A4R6RIA4"/>
<dbReference type="GO" id="GO:0005524">
    <property type="term" value="F:ATP binding"/>
    <property type="evidence" value="ECO:0007669"/>
    <property type="project" value="UniProtKB-KW"/>
</dbReference>
<dbReference type="SUPFAM" id="SSF140931">
    <property type="entry name" value="Fic-like"/>
    <property type="match status" value="1"/>
</dbReference>
<dbReference type="EMBL" id="SNXW01000002">
    <property type="protein sequence ID" value="TDP86082.1"/>
    <property type="molecule type" value="Genomic_DNA"/>
</dbReference>
<dbReference type="PANTHER" id="PTHR13504">
    <property type="entry name" value="FIDO DOMAIN-CONTAINING PROTEIN DDB_G0283145"/>
    <property type="match status" value="1"/>
</dbReference>
<comment type="caution">
    <text evidence="4">The sequence shown here is derived from an EMBL/GenBank/DDBJ whole genome shotgun (WGS) entry which is preliminary data.</text>
</comment>
<dbReference type="Gene3D" id="1.10.3290.10">
    <property type="entry name" value="Fido-like domain"/>
    <property type="match status" value="1"/>
</dbReference>
<dbReference type="Pfam" id="PF02661">
    <property type="entry name" value="Fic"/>
    <property type="match status" value="1"/>
</dbReference>
<evidence type="ECO:0000256" key="1">
    <source>
        <dbReference type="PIRSR" id="PIRSR640198-1"/>
    </source>
</evidence>
<evidence type="ECO:0000256" key="2">
    <source>
        <dbReference type="PIRSR" id="PIRSR640198-2"/>
    </source>
</evidence>
<gene>
    <name evidence="4" type="ORF">EV672_102433</name>
</gene>
<dbReference type="InterPro" id="IPR036597">
    <property type="entry name" value="Fido-like_dom_sf"/>
</dbReference>
<evidence type="ECO:0000259" key="3">
    <source>
        <dbReference type="PROSITE" id="PS51459"/>
    </source>
</evidence>
<dbReference type="PROSITE" id="PS51459">
    <property type="entry name" value="FIDO"/>
    <property type="match status" value="1"/>
</dbReference>
<accession>A0A4R6RIA4</accession>
<proteinExistence type="predicted"/>
<dbReference type="Proteomes" id="UP000294593">
    <property type="component" value="Unassembled WGS sequence"/>
</dbReference>
<keyword evidence="5" id="KW-1185">Reference proteome</keyword>
<evidence type="ECO:0000313" key="5">
    <source>
        <dbReference type="Proteomes" id="UP000294593"/>
    </source>
</evidence>